<name>A0ABY9YV19_9GAMM</name>
<proteinExistence type="predicted"/>
<keyword evidence="2" id="KW-1185">Reference proteome</keyword>
<organism evidence="1 2">
    <name type="scientific">Stenotrophomonas oahuensis</name>
    <dbReference type="NCBI Taxonomy" id="3003271"/>
    <lineage>
        <taxon>Bacteria</taxon>
        <taxon>Pseudomonadati</taxon>
        <taxon>Pseudomonadota</taxon>
        <taxon>Gammaproteobacteria</taxon>
        <taxon>Lysobacterales</taxon>
        <taxon>Lysobacteraceae</taxon>
        <taxon>Stenotrophomonas</taxon>
    </lineage>
</organism>
<dbReference type="InterPro" id="IPR006881">
    <property type="entry name" value="RepA_C"/>
</dbReference>
<dbReference type="EMBL" id="CP115542">
    <property type="protein sequence ID" value="WNH54838.1"/>
    <property type="molecule type" value="Genomic_DNA"/>
</dbReference>
<keyword evidence="1" id="KW-0614">Plasmid</keyword>
<gene>
    <name evidence="1" type="ORF">PDM29_20710</name>
</gene>
<protein>
    <submittedName>
        <fullName evidence="1">Replication protein RepA</fullName>
    </submittedName>
</protein>
<reference evidence="1 2" key="1">
    <citation type="submission" date="2022-12" db="EMBL/GenBank/DDBJ databases">
        <title>Two new species, Stenotrophomonas aracearum and Stenotrophomonas oahuensis, isolated from Anthurium (Araceae family) in Hawaii.</title>
        <authorList>
            <person name="Chunag S.C."/>
            <person name="Dobhal S."/>
            <person name="Alvarez A."/>
            <person name="Arif M."/>
        </authorList>
    </citation>
    <scope>NUCLEOTIDE SEQUENCE [LARGE SCALE GENOMIC DNA]</scope>
    <source>
        <strain evidence="1 2">A5586</strain>
        <plasmid evidence="1 2">pST01</plasmid>
    </source>
</reference>
<geneLocation type="plasmid" evidence="1 2">
    <name>pST01</name>
</geneLocation>
<evidence type="ECO:0000313" key="1">
    <source>
        <dbReference type="EMBL" id="WNH54838.1"/>
    </source>
</evidence>
<dbReference type="RefSeq" id="WP_311193916.1">
    <property type="nucleotide sequence ID" value="NZ_CP115542.1"/>
</dbReference>
<sequence length="315" mass="35337">MTEATESPTGKGKIYRLTAASTEIRNAEPEGDDIAFLLPTLCHVAMPRSRQVKRVFERHSGTASLRLEAGALWDGERWIDQQLPYGTKPRLLLLHIVRSYLRTQDRSDRTIDLGRSAKDFLENTLGINASGGRNGGLTGFREQMNAFAACRMLLGYSTASGSARTQQAEPIVQEFEAWPSPGVNGGARHLWPRGLRISEKFADSIAESSVPLDMRAIRVLQNSALSLDQYSWLAHRLWRLRRPQNLYWANLRQQFGEEISDPKNFRRNFLSSMQPVLDVYPQAKVSVIQGGIQLRPSPPPVPKKSIVIPFQSKTA</sequence>
<dbReference type="Proteomes" id="UP001302072">
    <property type="component" value="Plasmid pST01"/>
</dbReference>
<evidence type="ECO:0000313" key="2">
    <source>
        <dbReference type="Proteomes" id="UP001302072"/>
    </source>
</evidence>
<dbReference type="Pfam" id="PF04796">
    <property type="entry name" value="RepA_C"/>
    <property type="match status" value="1"/>
</dbReference>
<accession>A0ABY9YV19</accession>